<dbReference type="Proteomes" id="UP000535890">
    <property type="component" value="Unassembled WGS sequence"/>
</dbReference>
<evidence type="ECO:0000256" key="1">
    <source>
        <dbReference type="SAM" id="SignalP"/>
    </source>
</evidence>
<dbReference type="Pfam" id="PF13229">
    <property type="entry name" value="Beta_helix"/>
    <property type="match status" value="2"/>
</dbReference>
<feature type="signal peptide" evidence="1">
    <location>
        <begin position="1"/>
        <end position="31"/>
    </location>
</feature>
<dbReference type="InterPro" id="IPR039448">
    <property type="entry name" value="Beta_helix"/>
</dbReference>
<dbReference type="AlphaFoldDB" id="A0A7Y9DSZ3"/>
<reference evidence="3 4" key="1">
    <citation type="submission" date="2020-07" db="EMBL/GenBank/DDBJ databases">
        <title>Sequencing the genomes of 1000 actinobacteria strains.</title>
        <authorList>
            <person name="Klenk H.-P."/>
        </authorList>
    </citation>
    <scope>NUCLEOTIDE SEQUENCE [LARGE SCALE GENOMIC DNA]</scope>
    <source>
        <strain evidence="3 4">DSM 45772</strain>
    </source>
</reference>
<keyword evidence="1" id="KW-0732">Signal</keyword>
<dbReference type="InterPro" id="IPR006626">
    <property type="entry name" value="PbH1"/>
</dbReference>
<dbReference type="SUPFAM" id="SSF51126">
    <property type="entry name" value="Pectin lyase-like"/>
    <property type="match status" value="1"/>
</dbReference>
<dbReference type="RefSeq" id="WP_179792743.1">
    <property type="nucleotide sequence ID" value="NZ_BAABHP010000003.1"/>
</dbReference>
<name>A0A7Y9DSZ3_9PSEU</name>
<dbReference type="InterPro" id="IPR011050">
    <property type="entry name" value="Pectin_lyase_fold/virulence"/>
</dbReference>
<dbReference type="SMART" id="SM00710">
    <property type="entry name" value="PbH1"/>
    <property type="match status" value="7"/>
</dbReference>
<feature type="chain" id="PRO_5031057463" description="Right handed beta helix domain-containing protein" evidence="1">
    <location>
        <begin position="32"/>
        <end position="411"/>
    </location>
</feature>
<keyword evidence="4" id="KW-1185">Reference proteome</keyword>
<dbReference type="EMBL" id="JACCBN010000001">
    <property type="protein sequence ID" value="NYD34829.1"/>
    <property type="molecule type" value="Genomic_DNA"/>
</dbReference>
<protein>
    <recommendedName>
        <fullName evidence="2">Right handed beta helix domain-containing protein</fullName>
    </recommendedName>
</protein>
<evidence type="ECO:0000313" key="4">
    <source>
        <dbReference type="Proteomes" id="UP000535890"/>
    </source>
</evidence>
<sequence>MAMRGGRIRTTVLAGALGIVCAVTTAGVASAAAPAPAPAGATVVGTRSARCPATVATIQAAVTAAAPGATIFVCAGTYPERVSVTKPVRLLGAQYGRDARAGRTTAADESVVTGPTGGFVVGPVAGVVIDGFTITGSGADGIDAFQRGSGFTIVNNVITGNANGMNVNTPGPAPSTIARNRIERNNAVAADAGGTGVLITSGAANALTISDNLFGGHTSAAVNSIGDPASRSKGLVVRDNRSVDDATLVVVNNADGAVVTRNIATKSASLPSGTGIFIVGNTDRLTVSRNVLTGGKGNGLSANGAVPFAAAPSTNLLIDTNTIRGRTGTGIQINEGSGTVVGNVVQSAGVNGVAAAATATGMRFERNVATGSVGKDCADASTGAGTLGTANTWVRNVGQTATPTGLCIPGR</sequence>
<organism evidence="3 4">
    <name type="scientific">Actinomycetospora corticicola</name>
    <dbReference type="NCBI Taxonomy" id="663602"/>
    <lineage>
        <taxon>Bacteria</taxon>
        <taxon>Bacillati</taxon>
        <taxon>Actinomycetota</taxon>
        <taxon>Actinomycetes</taxon>
        <taxon>Pseudonocardiales</taxon>
        <taxon>Pseudonocardiaceae</taxon>
        <taxon>Actinomycetospora</taxon>
    </lineage>
</organism>
<dbReference type="InterPro" id="IPR012334">
    <property type="entry name" value="Pectin_lyas_fold"/>
</dbReference>
<feature type="domain" description="Right handed beta helix" evidence="2">
    <location>
        <begin position="109"/>
        <end position="226"/>
    </location>
</feature>
<proteinExistence type="predicted"/>
<comment type="caution">
    <text evidence="3">The sequence shown here is derived from an EMBL/GenBank/DDBJ whole genome shotgun (WGS) entry which is preliminary data.</text>
</comment>
<feature type="domain" description="Right handed beta helix" evidence="2">
    <location>
        <begin position="246"/>
        <end position="368"/>
    </location>
</feature>
<evidence type="ECO:0000313" key="3">
    <source>
        <dbReference type="EMBL" id="NYD34829.1"/>
    </source>
</evidence>
<evidence type="ECO:0000259" key="2">
    <source>
        <dbReference type="Pfam" id="PF13229"/>
    </source>
</evidence>
<accession>A0A7Y9DSZ3</accession>
<dbReference type="Gene3D" id="2.160.20.10">
    <property type="entry name" value="Single-stranded right-handed beta-helix, Pectin lyase-like"/>
    <property type="match status" value="2"/>
</dbReference>
<gene>
    <name evidence="3" type="ORF">BJ983_000931</name>
</gene>